<evidence type="ECO:0000313" key="1">
    <source>
        <dbReference type="EMBL" id="EWS71060.1"/>
    </source>
</evidence>
<dbReference type="InParanoid" id="W7WW48"/>
<evidence type="ECO:0000313" key="2">
    <source>
        <dbReference type="Proteomes" id="UP000009168"/>
    </source>
</evidence>
<dbReference type="KEGG" id="tet:TTHERM_001001377"/>
<proteinExistence type="predicted"/>
<dbReference type="GeneID" id="24441353"/>
<protein>
    <submittedName>
        <fullName evidence="1">Uncharacterized protein</fullName>
    </submittedName>
</protein>
<gene>
    <name evidence="1" type="ORF">TTHERM_001001377</name>
</gene>
<dbReference type="Proteomes" id="UP000009168">
    <property type="component" value="Unassembled WGS sequence"/>
</dbReference>
<accession>W7WW48</accession>
<name>W7WW48_TETTS</name>
<keyword evidence="2" id="KW-1185">Reference proteome</keyword>
<sequence>MFFNQSINYLQNRQTNKQIIIETLKQIQKWKKIQLKDQFSFQLRQIQEFTSISFINIQINIKKATSTASLAFILAKDFLAGLINQVILKLNKSPFQFQYLAQHNWTSFTSSKTMIYFISIQKKVQQHRVQLHTYLTFLCLL</sequence>
<reference evidence="2" key="1">
    <citation type="journal article" date="2006" name="PLoS Biol.">
        <title>Macronuclear genome sequence of the ciliate Tetrahymena thermophila, a model eukaryote.</title>
        <authorList>
            <person name="Eisen J.A."/>
            <person name="Coyne R.S."/>
            <person name="Wu M."/>
            <person name="Wu D."/>
            <person name="Thiagarajan M."/>
            <person name="Wortman J.R."/>
            <person name="Badger J.H."/>
            <person name="Ren Q."/>
            <person name="Amedeo P."/>
            <person name="Jones K.M."/>
            <person name="Tallon L.J."/>
            <person name="Delcher A.L."/>
            <person name="Salzberg S.L."/>
            <person name="Silva J.C."/>
            <person name="Haas B.J."/>
            <person name="Majoros W.H."/>
            <person name="Farzad M."/>
            <person name="Carlton J.M."/>
            <person name="Smith R.K. Jr."/>
            <person name="Garg J."/>
            <person name="Pearlman R.E."/>
            <person name="Karrer K.M."/>
            <person name="Sun L."/>
            <person name="Manning G."/>
            <person name="Elde N.C."/>
            <person name="Turkewitz A.P."/>
            <person name="Asai D.J."/>
            <person name="Wilkes D.E."/>
            <person name="Wang Y."/>
            <person name="Cai H."/>
            <person name="Collins K."/>
            <person name="Stewart B.A."/>
            <person name="Lee S.R."/>
            <person name="Wilamowska K."/>
            <person name="Weinberg Z."/>
            <person name="Ruzzo W.L."/>
            <person name="Wloga D."/>
            <person name="Gaertig J."/>
            <person name="Frankel J."/>
            <person name="Tsao C.-C."/>
            <person name="Gorovsky M.A."/>
            <person name="Keeling P.J."/>
            <person name="Waller R.F."/>
            <person name="Patron N.J."/>
            <person name="Cherry J.M."/>
            <person name="Stover N.A."/>
            <person name="Krieger C.J."/>
            <person name="del Toro C."/>
            <person name="Ryder H.F."/>
            <person name="Williamson S.C."/>
            <person name="Barbeau R.A."/>
            <person name="Hamilton E.P."/>
            <person name="Orias E."/>
        </authorList>
    </citation>
    <scope>NUCLEOTIDE SEQUENCE [LARGE SCALE GENOMIC DNA]</scope>
    <source>
        <strain evidence="2">SB210</strain>
    </source>
</reference>
<dbReference type="AlphaFoldDB" id="W7WW48"/>
<dbReference type="RefSeq" id="XP_012656401.1">
    <property type="nucleotide sequence ID" value="XM_012800947.1"/>
</dbReference>
<organism evidence="1 2">
    <name type="scientific">Tetrahymena thermophila (strain SB210)</name>
    <dbReference type="NCBI Taxonomy" id="312017"/>
    <lineage>
        <taxon>Eukaryota</taxon>
        <taxon>Sar</taxon>
        <taxon>Alveolata</taxon>
        <taxon>Ciliophora</taxon>
        <taxon>Intramacronucleata</taxon>
        <taxon>Oligohymenophorea</taxon>
        <taxon>Hymenostomatida</taxon>
        <taxon>Tetrahymenina</taxon>
        <taxon>Tetrahymenidae</taxon>
        <taxon>Tetrahymena</taxon>
    </lineage>
</organism>
<dbReference type="EMBL" id="GG662244">
    <property type="protein sequence ID" value="EWS71060.1"/>
    <property type="molecule type" value="Genomic_DNA"/>
</dbReference>